<sequence>MIMDVKAPERAKETGAAARVLENIEPREVMFFFEELSARHRCSQHEKDAADYVAEFAKARDLEYHRDDLDNMIVKKPGTPGYEHSPTVILHGHIDMVCKLDEGVSHDFARDGVKLKVDGDRIRAEGTTLGADNGLGISYMLALLDSDDIPHPPLECVMTVMEEMGKVGGDNVDLTKLTGKRMIDFNWIEEKQLLAGCSGDVTCRIDVDADWQVPDDAGVAMLIDIRGLLGGHCEFDIHLERGNSIALIGRLLRQAMQDGAVRIANVSGGVQNNVIPAEAEALILVDPDAADTVEEAVRDLAGKIRHEFRISDPDMRITVARPDVTIERVMSDASAAKLVQAIALLPNGIINQNLEVEGNWETSNNIGLLRTAGDRVEITSTITSAVTSRKHAVLDQMMMLAELAGAGVSAKQIGLDAPEFPWNPESRMLEIAKGCYERVMGRKPDVLVSVCSLELGMFTQRIDGLDTIGIGTNLYDLHSPKESMDHTSAARVWPLIKDVMANLKD</sequence>
<dbReference type="PIRSF" id="PIRSF016599">
    <property type="entry name" value="Xaa-His_dipept"/>
    <property type="match status" value="1"/>
</dbReference>
<protein>
    <submittedName>
        <fullName evidence="2">Aminoacyl-histidine dipeptidase</fullName>
    </submittedName>
</protein>
<dbReference type="SUPFAM" id="SSF53187">
    <property type="entry name" value="Zn-dependent exopeptidases"/>
    <property type="match status" value="1"/>
</dbReference>
<keyword evidence="3" id="KW-1185">Reference proteome</keyword>
<accession>A0A4R6A1Z7</accession>
<feature type="domain" description="Peptidase M20 dimerisation" evidence="1">
    <location>
        <begin position="225"/>
        <end position="308"/>
    </location>
</feature>
<dbReference type="PANTHER" id="PTHR43501">
    <property type="entry name" value="CYTOSOL NON-SPECIFIC DIPEPTIDASE"/>
    <property type="match status" value="1"/>
</dbReference>
<dbReference type="PRINTS" id="PR00934">
    <property type="entry name" value="XHISDIPTASE"/>
</dbReference>
<evidence type="ECO:0000313" key="2">
    <source>
        <dbReference type="EMBL" id="TDL76614.1"/>
    </source>
</evidence>
<dbReference type="NCBIfam" id="TIGR01893">
    <property type="entry name" value="aa-his-dipept"/>
    <property type="match status" value="1"/>
</dbReference>
<dbReference type="InterPro" id="IPR011650">
    <property type="entry name" value="Peptidase_M20_dimer"/>
</dbReference>
<comment type="caution">
    <text evidence="2">The sequence shown here is derived from an EMBL/GenBank/DDBJ whole genome shotgun (WGS) entry which is preliminary data.</text>
</comment>
<dbReference type="Pfam" id="PF07687">
    <property type="entry name" value="M20_dimer"/>
    <property type="match status" value="1"/>
</dbReference>
<name>A0A4R6A1Z7_9RHOB</name>
<dbReference type="RefSeq" id="WP_133397630.1">
    <property type="nucleotide sequence ID" value="NZ_SNAA01000016.1"/>
</dbReference>
<dbReference type="Gene3D" id="3.40.630.10">
    <property type="entry name" value="Zn peptidases"/>
    <property type="match status" value="2"/>
</dbReference>
<dbReference type="GO" id="GO:0006508">
    <property type="term" value="P:proteolysis"/>
    <property type="evidence" value="ECO:0007669"/>
    <property type="project" value="InterPro"/>
</dbReference>
<dbReference type="GO" id="GO:0070573">
    <property type="term" value="F:metallodipeptidase activity"/>
    <property type="evidence" value="ECO:0007669"/>
    <property type="project" value="TreeGrafter"/>
</dbReference>
<dbReference type="OrthoDB" id="9773892at2"/>
<dbReference type="GO" id="GO:0005829">
    <property type="term" value="C:cytosol"/>
    <property type="evidence" value="ECO:0007669"/>
    <property type="project" value="TreeGrafter"/>
</dbReference>
<evidence type="ECO:0000313" key="3">
    <source>
        <dbReference type="Proteomes" id="UP000295701"/>
    </source>
</evidence>
<dbReference type="InterPro" id="IPR001160">
    <property type="entry name" value="Peptidase_M20C"/>
</dbReference>
<proteinExistence type="predicted"/>
<evidence type="ECO:0000259" key="1">
    <source>
        <dbReference type="Pfam" id="PF07687"/>
    </source>
</evidence>
<dbReference type="EMBL" id="SNAA01000016">
    <property type="protein sequence ID" value="TDL76614.1"/>
    <property type="molecule type" value="Genomic_DNA"/>
</dbReference>
<dbReference type="PANTHER" id="PTHR43501:SF1">
    <property type="entry name" value="CYTOSOL NON-SPECIFIC DIPEPTIDASE"/>
    <property type="match status" value="1"/>
</dbReference>
<reference evidence="2 3" key="1">
    <citation type="submission" date="2019-03" db="EMBL/GenBank/DDBJ databases">
        <title>Primorskyibacter sp. SS33 isolated from sediments.</title>
        <authorList>
            <person name="Xunke S."/>
        </authorList>
    </citation>
    <scope>NUCLEOTIDE SEQUENCE [LARGE SCALE GENOMIC DNA]</scope>
    <source>
        <strain evidence="2 3">SS33</strain>
    </source>
</reference>
<organism evidence="2 3">
    <name type="scientific">Palleronia sediminis</name>
    <dbReference type="NCBI Taxonomy" id="2547833"/>
    <lineage>
        <taxon>Bacteria</taxon>
        <taxon>Pseudomonadati</taxon>
        <taxon>Pseudomonadota</taxon>
        <taxon>Alphaproteobacteria</taxon>
        <taxon>Rhodobacterales</taxon>
        <taxon>Roseobacteraceae</taxon>
        <taxon>Palleronia</taxon>
    </lineage>
</organism>
<gene>
    <name evidence="2" type="ORF">E2L08_13575</name>
</gene>
<dbReference type="Proteomes" id="UP000295701">
    <property type="component" value="Unassembled WGS sequence"/>
</dbReference>
<dbReference type="AlphaFoldDB" id="A0A4R6A1Z7"/>